<accession>G4CQ72</accession>
<gene>
    <name evidence="1" type="ORF">HMPREF9370_1232</name>
</gene>
<dbReference type="AlphaFoldDB" id="G4CQ72"/>
<organism evidence="1 2">
    <name type="scientific">Neisseria wadsworthii 9715</name>
    <dbReference type="NCBI Taxonomy" id="1030841"/>
    <lineage>
        <taxon>Bacteria</taxon>
        <taxon>Pseudomonadati</taxon>
        <taxon>Pseudomonadota</taxon>
        <taxon>Betaproteobacteria</taxon>
        <taxon>Neisseriales</taxon>
        <taxon>Neisseriaceae</taxon>
        <taxon>Neisseria</taxon>
    </lineage>
</organism>
<dbReference type="EMBL" id="AGAZ01000044">
    <property type="protein sequence ID" value="EGZ46800.1"/>
    <property type="molecule type" value="Genomic_DNA"/>
</dbReference>
<dbReference type="HOGENOM" id="CLU_3254650_0_0_4"/>
<name>G4CQ72_9NEIS</name>
<sequence>MAEPERIFKPISTALNMQTLAKPSRSNLNPMISLKLYKQNFD</sequence>
<protein>
    <submittedName>
        <fullName evidence="1">Uncharacterized protein</fullName>
    </submittedName>
</protein>
<dbReference type="Proteomes" id="UP000005336">
    <property type="component" value="Unassembled WGS sequence"/>
</dbReference>
<keyword evidence="2" id="KW-1185">Reference proteome</keyword>
<proteinExistence type="predicted"/>
<evidence type="ECO:0000313" key="1">
    <source>
        <dbReference type="EMBL" id="EGZ46800.1"/>
    </source>
</evidence>
<evidence type="ECO:0000313" key="2">
    <source>
        <dbReference type="Proteomes" id="UP000005336"/>
    </source>
</evidence>
<reference evidence="1 2" key="1">
    <citation type="submission" date="2011-06" db="EMBL/GenBank/DDBJ databases">
        <authorList>
            <person name="Muzny D."/>
            <person name="Qin X."/>
            <person name="Deng J."/>
            <person name="Jiang H."/>
            <person name="Liu Y."/>
            <person name="Qu J."/>
            <person name="Song X.-Z."/>
            <person name="Zhang L."/>
            <person name="Thornton R."/>
            <person name="Coyle M."/>
            <person name="Francisco L."/>
            <person name="Jackson L."/>
            <person name="Javaid M."/>
            <person name="Korchina V."/>
            <person name="Kovar C."/>
            <person name="Mata R."/>
            <person name="Mathew T."/>
            <person name="Ngo R."/>
            <person name="Nguyen L."/>
            <person name="Nguyen N."/>
            <person name="Okwuonu G."/>
            <person name="Ongeri F."/>
            <person name="Pham C."/>
            <person name="Simmons D."/>
            <person name="Wilczek-Boney K."/>
            <person name="Hale W."/>
            <person name="Jakkamsetti A."/>
            <person name="Pham P."/>
            <person name="Ruth R."/>
            <person name="San Lucas F."/>
            <person name="Warren J."/>
            <person name="Zhang J."/>
            <person name="Zhao Z."/>
            <person name="Zhou C."/>
            <person name="Zhu D."/>
            <person name="Lee S."/>
            <person name="Bess C."/>
            <person name="Blankenburg K."/>
            <person name="Forbes L."/>
            <person name="Fu Q."/>
            <person name="Gubbala S."/>
            <person name="Hirani K."/>
            <person name="Jayaseelan J.C."/>
            <person name="Lara F."/>
            <person name="Munidasa M."/>
            <person name="Palculict T."/>
            <person name="Patil S."/>
            <person name="Pu L.-L."/>
            <person name="Saada N."/>
            <person name="Tang L."/>
            <person name="Weissenberger G."/>
            <person name="Zhu Y."/>
            <person name="Hemphill L."/>
            <person name="Shang Y."/>
            <person name="Youmans B."/>
            <person name="Ayvaz T."/>
            <person name="Ross M."/>
            <person name="Santibanez J."/>
            <person name="Aqrawi P."/>
            <person name="Gross S."/>
            <person name="Joshi V."/>
            <person name="Fowler G."/>
            <person name="Nazareth L."/>
            <person name="Reid J."/>
            <person name="Worley K."/>
            <person name="Petrosino J."/>
            <person name="Highlander S."/>
            <person name="Gibbs R."/>
        </authorList>
    </citation>
    <scope>NUCLEOTIDE SEQUENCE [LARGE SCALE GENOMIC DNA]</scope>
    <source>
        <strain evidence="1 2">9715</strain>
    </source>
</reference>
<comment type="caution">
    <text evidence="1">The sequence shown here is derived from an EMBL/GenBank/DDBJ whole genome shotgun (WGS) entry which is preliminary data.</text>
</comment>